<reference evidence="9 10" key="1">
    <citation type="submission" date="2019-06" db="EMBL/GenBank/DDBJ databases">
        <title>Sorghum-associated microbial communities from plants grown in Nebraska, USA.</title>
        <authorList>
            <person name="Schachtman D."/>
        </authorList>
    </citation>
    <scope>NUCLEOTIDE SEQUENCE [LARGE SCALE GENOMIC DNA]</scope>
    <source>
        <strain evidence="9 10">1209</strain>
    </source>
</reference>
<dbReference type="Pfam" id="PF07980">
    <property type="entry name" value="SusD_RagB"/>
    <property type="match status" value="1"/>
</dbReference>
<dbReference type="EMBL" id="VIWO01000004">
    <property type="protein sequence ID" value="TWF40406.1"/>
    <property type="molecule type" value="Genomic_DNA"/>
</dbReference>
<dbReference type="InterPro" id="IPR033985">
    <property type="entry name" value="SusD-like_N"/>
</dbReference>
<dbReference type="Gene3D" id="2.20.20.130">
    <property type="match status" value="1"/>
</dbReference>
<evidence type="ECO:0000256" key="5">
    <source>
        <dbReference type="ARBA" id="ARBA00023237"/>
    </source>
</evidence>
<comment type="subcellular location">
    <subcellularLocation>
        <location evidence="1">Cell outer membrane</location>
    </subcellularLocation>
</comment>
<gene>
    <name evidence="9" type="ORF">FHW36_10488</name>
</gene>
<proteinExistence type="inferred from homology"/>
<feature type="domain" description="SusD-like N-terminal" evidence="8">
    <location>
        <begin position="87"/>
        <end position="231"/>
    </location>
</feature>
<dbReference type="InterPro" id="IPR011990">
    <property type="entry name" value="TPR-like_helical_dom_sf"/>
</dbReference>
<dbReference type="PROSITE" id="PS51257">
    <property type="entry name" value="PROKAR_LIPOPROTEIN"/>
    <property type="match status" value="1"/>
</dbReference>
<keyword evidence="10" id="KW-1185">Reference proteome</keyword>
<evidence type="ECO:0000313" key="10">
    <source>
        <dbReference type="Proteomes" id="UP000320811"/>
    </source>
</evidence>
<keyword evidence="3 6" id="KW-0732">Signal</keyword>
<evidence type="ECO:0000256" key="6">
    <source>
        <dbReference type="SAM" id="SignalP"/>
    </source>
</evidence>
<evidence type="ECO:0000259" key="8">
    <source>
        <dbReference type="Pfam" id="PF14322"/>
    </source>
</evidence>
<keyword evidence="5" id="KW-0998">Cell outer membrane</keyword>
<evidence type="ECO:0000256" key="4">
    <source>
        <dbReference type="ARBA" id="ARBA00023136"/>
    </source>
</evidence>
<sequence length="466" mass="52145">MKAIVSAILFVMLFATTGCNKDFLETPPTTSAELGQFATSLSSCEQLLNGSYRTMLDGFYWGLSFIYADLIADDVKPIPGSPLFLAQYNWKQVASDAGGDANQNNYWNAYYKTIRSVALVMENVDRFSNEDPVKANNIKGQALALRAWMHFELVNRFAQPYKFTTDASHPGIPYIVTSNYSEKLSRESVKTVYENIIRDLRESLLLLPANTSAKNYISTNAVKALLARAYLYKGDYSSAKNLAVAVIQAIPFMTTGYPQNLFTDKETEAIFQLAPPTTNIYNNFSGTYFRGVFPYFLPTQDIVSVLQESPTDVRNNWLYQQSGTWKVSKYPKGIVPGIFDPYGAHYQTLIRSSEMYLTAAECYAELNRTDSAIFYLDQIRMRADTAALPTTATGTALTELVLKERRKELAFEGQRIFDLLRRGKDVVRTDAPSAAAKVLPYKSPRSIAPLPGLEVTVNGLDQNDSY</sequence>
<feature type="domain" description="RagB/SusD" evidence="7">
    <location>
        <begin position="311"/>
        <end position="422"/>
    </location>
</feature>
<name>A0A561PQK0_9BACT</name>
<dbReference type="Pfam" id="PF14322">
    <property type="entry name" value="SusD-like_3"/>
    <property type="match status" value="1"/>
</dbReference>
<evidence type="ECO:0000256" key="2">
    <source>
        <dbReference type="ARBA" id="ARBA00006275"/>
    </source>
</evidence>
<dbReference type="Proteomes" id="UP000320811">
    <property type="component" value="Unassembled WGS sequence"/>
</dbReference>
<keyword evidence="4" id="KW-0472">Membrane</keyword>
<feature type="signal peptide" evidence="6">
    <location>
        <begin position="1"/>
        <end position="20"/>
    </location>
</feature>
<comment type="caution">
    <text evidence="9">The sequence shown here is derived from an EMBL/GenBank/DDBJ whole genome shotgun (WGS) entry which is preliminary data.</text>
</comment>
<dbReference type="SUPFAM" id="SSF48452">
    <property type="entry name" value="TPR-like"/>
    <property type="match status" value="1"/>
</dbReference>
<dbReference type="RefSeq" id="WP_186452462.1">
    <property type="nucleotide sequence ID" value="NZ_VIWO01000004.1"/>
</dbReference>
<dbReference type="GO" id="GO:0009279">
    <property type="term" value="C:cell outer membrane"/>
    <property type="evidence" value="ECO:0007669"/>
    <property type="project" value="UniProtKB-SubCell"/>
</dbReference>
<dbReference type="AlphaFoldDB" id="A0A561PQK0"/>
<dbReference type="InterPro" id="IPR012944">
    <property type="entry name" value="SusD_RagB_dom"/>
</dbReference>
<comment type="similarity">
    <text evidence="2">Belongs to the SusD family.</text>
</comment>
<organism evidence="9 10">
    <name type="scientific">Chitinophaga polysaccharea</name>
    <dbReference type="NCBI Taxonomy" id="1293035"/>
    <lineage>
        <taxon>Bacteria</taxon>
        <taxon>Pseudomonadati</taxon>
        <taxon>Bacteroidota</taxon>
        <taxon>Chitinophagia</taxon>
        <taxon>Chitinophagales</taxon>
        <taxon>Chitinophagaceae</taxon>
        <taxon>Chitinophaga</taxon>
    </lineage>
</organism>
<dbReference type="CDD" id="cd08977">
    <property type="entry name" value="SusD"/>
    <property type="match status" value="1"/>
</dbReference>
<accession>A0A561PQK0</accession>
<evidence type="ECO:0000256" key="1">
    <source>
        <dbReference type="ARBA" id="ARBA00004442"/>
    </source>
</evidence>
<evidence type="ECO:0000259" key="7">
    <source>
        <dbReference type="Pfam" id="PF07980"/>
    </source>
</evidence>
<protein>
    <submittedName>
        <fullName evidence="9">SusD-like starch-binding protein associating with outer membrane</fullName>
    </submittedName>
</protein>
<dbReference type="Gene3D" id="1.25.40.900">
    <property type="match status" value="1"/>
</dbReference>
<evidence type="ECO:0000313" key="9">
    <source>
        <dbReference type="EMBL" id="TWF40406.1"/>
    </source>
</evidence>
<dbReference type="Gene3D" id="1.25.40.390">
    <property type="match status" value="1"/>
</dbReference>
<evidence type="ECO:0000256" key="3">
    <source>
        <dbReference type="ARBA" id="ARBA00022729"/>
    </source>
</evidence>
<feature type="chain" id="PRO_5022052231" evidence="6">
    <location>
        <begin position="21"/>
        <end position="466"/>
    </location>
</feature>